<dbReference type="GO" id="GO:0030170">
    <property type="term" value="F:pyridoxal phosphate binding"/>
    <property type="evidence" value="ECO:0007669"/>
    <property type="project" value="InterPro"/>
</dbReference>
<dbReference type="SUPFAM" id="SSF53383">
    <property type="entry name" value="PLP-dependent transferases"/>
    <property type="match status" value="1"/>
</dbReference>
<reference evidence="6" key="2">
    <citation type="submission" date="2020-09" db="EMBL/GenBank/DDBJ databases">
        <authorList>
            <person name="Sun Q."/>
            <person name="Zhou Y."/>
        </authorList>
    </citation>
    <scope>NUCLEOTIDE SEQUENCE</scope>
    <source>
        <strain evidence="6">CGMCC 1.12827</strain>
    </source>
</reference>
<keyword evidence="3" id="KW-0808">Transferase</keyword>
<dbReference type="PANTHER" id="PTHR42790">
    <property type="entry name" value="AMINOTRANSFERASE"/>
    <property type="match status" value="1"/>
</dbReference>
<sequence>MPHPMTLPTPPPESAAVRGVRGSAIRDLLAVTERPGVLSLAGGLPATELIPGLRIAEAAARVMGSSDALQYTTSRGATRCREAVARVEAVDPSQILLTHGSQQALSLLAQSLLDPADVVVVDDPVYVGALQAFQSVRAHVEALPITNEGTNIAALVKLLESGVRPRIVHTVSNFHNPSGVTSTAATREALANLAQRYGFWIIDDDPYGRLRFDDTVHTTISGHTTVSGHTPIPGERVIRLGSASKTLAPALRVGWLNASPAIVSLVERLKQCADLCGSALNQLMVAELLSDNVWFEGHIDTVTSEYATRSAALTSALDDAFGADVEYVAPTGGMFC</sequence>
<comment type="caution">
    <text evidence="6">The sequence shown here is derived from an EMBL/GenBank/DDBJ whole genome shotgun (WGS) entry which is preliminary data.</text>
</comment>
<evidence type="ECO:0000313" key="7">
    <source>
        <dbReference type="Proteomes" id="UP000621454"/>
    </source>
</evidence>
<comment type="cofactor">
    <cofactor evidence="1">
        <name>pyridoxal 5'-phosphate</name>
        <dbReference type="ChEBI" id="CHEBI:597326"/>
    </cofactor>
</comment>
<dbReference type="InterPro" id="IPR015424">
    <property type="entry name" value="PyrdxlP-dep_Trfase"/>
</dbReference>
<protein>
    <submittedName>
        <fullName evidence="6">Aminotransferase</fullName>
    </submittedName>
</protein>
<evidence type="ECO:0000256" key="3">
    <source>
        <dbReference type="ARBA" id="ARBA00022679"/>
    </source>
</evidence>
<dbReference type="InterPro" id="IPR050859">
    <property type="entry name" value="Class-I_PLP-dep_aminotransf"/>
</dbReference>
<reference evidence="6" key="1">
    <citation type="journal article" date="2014" name="Int. J. Syst. Evol. Microbiol.">
        <title>Complete genome sequence of Corynebacterium casei LMG S-19264T (=DSM 44701T), isolated from a smear-ripened cheese.</title>
        <authorList>
            <consortium name="US DOE Joint Genome Institute (JGI-PGF)"/>
            <person name="Walter F."/>
            <person name="Albersmeier A."/>
            <person name="Kalinowski J."/>
            <person name="Ruckert C."/>
        </authorList>
    </citation>
    <scope>NUCLEOTIDE SEQUENCE</scope>
    <source>
        <strain evidence="6">CGMCC 1.12827</strain>
    </source>
</reference>
<feature type="domain" description="Aminotransferase class I/classII large" evidence="5">
    <location>
        <begin position="54"/>
        <end position="336"/>
    </location>
</feature>
<proteinExistence type="predicted"/>
<dbReference type="GO" id="GO:1901605">
    <property type="term" value="P:alpha-amino acid metabolic process"/>
    <property type="evidence" value="ECO:0007669"/>
    <property type="project" value="TreeGrafter"/>
</dbReference>
<gene>
    <name evidence="6" type="ORF">GCM10011489_34570</name>
</gene>
<organism evidence="6 7">
    <name type="scientific">Gordonia jinhuaensis</name>
    <dbReference type="NCBI Taxonomy" id="1517702"/>
    <lineage>
        <taxon>Bacteria</taxon>
        <taxon>Bacillati</taxon>
        <taxon>Actinomycetota</taxon>
        <taxon>Actinomycetes</taxon>
        <taxon>Mycobacteriales</taxon>
        <taxon>Gordoniaceae</taxon>
        <taxon>Gordonia</taxon>
    </lineage>
</organism>
<dbReference type="EMBL" id="BMGC01000037">
    <property type="protein sequence ID" value="GGB44143.1"/>
    <property type="molecule type" value="Genomic_DNA"/>
</dbReference>
<dbReference type="Gene3D" id="3.90.1150.10">
    <property type="entry name" value="Aspartate Aminotransferase, domain 1"/>
    <property type="match status" value="1"/>
</dbReference>
<dbReference type="Gene3D" id="3.40.640.10">
    <property type="entry name" value="Type I PLP-dependent aspartate aminotransferase-like (Major domain)"/>
    <property type="match status" value="1"/>
</dbReference>
<dbReference type="InterPro" id="IPR004839">
    <property type="entry name" value="Aminotransferase_I/II_large"/>
</dbReference>
<evidence type="ECO:0000256" key="1">
    <source>
        <dbReference type="ARBA" id="ARBA00001933"/>
    </source>
</evidence>
<evidence type="ECO:0000256" key="4">
    <source>
        <dbReference type="ARBA" id="ARBA00022898"/>
    </source>
</evidence>
<dbReference type="AlphaFoldDB" id="A0A916TGJ8"/>
<dbReference type="InterPro" id="IPR015421">
    <property type="entry name" value="PyrdxlP-dep_Trfase_major"/>
</dbReference>
<evidence type="ECO:0000313" key="6">
    <source>
        <dbReference type="EMBL" id="GGB44143.1"/>
    </source>
</evidence>
<dbReference type="Proteomes" id="UP000621454">
    <property type="component" value="Unassembled WGS sequence"/>
</dbReference>
<accession>A0A916TGJ8</accession>
<dbReference type="InterPro" id="IPR015422">
    <property type="entry name" value="PyrdxlP-dep_Trfase_small"/>
</dbReference>
<name>A0A916TGJ8_9ACTN</name>
<evidence type="ECO:0000259" key="5">
    <source>
        <dbReference type="Pfam" id="PF00155"/>
    </source>
</evidence>
<dbReference type="CDD" id="cd00609">
    <property type="entry name" value="AAT_like"/>
    <property type="match status" value="1"/>
</dbReference>
<keyword evidence="2 6" id="KW-0032">Aminotransferase</keyword>
<dbReference type="GO" id="GO:0008483">
    <property type="term" value="F:transaminase activity"/>
    <property type="evidence" value="ECO:0007669"/>
    <property type="project" value="UniProtKB-KW"/>
</dbReference>
<evidence type="ECO:0000256" key="2">
    <source>
        <dbReference type="ARBA" id="ARBA00022576"/>
    </source>
</evidence>
<dbReference type="Pfam" id="PF00155">
    <property type="entry name" value="Aminotran_1_2"/>
    <property type="match status" value="1"/>
</dbReference>
<dbReference type="PANTHER" id="PTHR42790:SF19">
    <property type="entry name" value="KYNURENINE_ALPHA-AMINOADIPATE AMINOTRANSFERASE, MITOCHONDRIAL"/>
    <property type="match status" value="1"/>
</dbReference>
<keyword evidence="7" id="KW-1185">Reference proteome</keyword>
<keyword evidence="4" id="KW-0663">Pyridoxal phosphate</keyword>